<organism evidence="5 6">
    <name type="scientific">Protomyces lactucae-debilis</name>
    <dbReference type="NCBI Taxonomy" id="2754530"/>
    <lineage>
        <taxon>Eukaryota</taxon>
        <taxon>Fungi</taxon>
        <taxon>Dikarya</taxon>
        <taxon>Ascomycota</taxon>
        <taxon>Taphrinomycotina</taxon>
        <taxon>Taphrinomycetes</taxon>
        <taxon>Taphrinales</taxon>
        <taxon>Protomycetaceae</taxon>
        <taxon>Protomyces</taxon>
    </lineage>
</organism>
<protein>
    <recommendedName>
        <fullName evidence="3">Carboxylic ester hydrolase</fullName>
        <ecNumber evidence="3">3.1.1.-</ecNumber>
    </recommendedName>
</protein>
<dbReference type="Gene3D" id="3.40.50.1820">
    <property type="entry name" value="alpha/beta hydrolase"/>
    <property type="match status" value="1"/>
</dbReference>
<name>A0A1Y2F4S0_PROLT</name>
<keyword evidence="2 3" id="KW-0378">Hydrolase</keyword>
<gene>
    <name evidence="5" type="ORF">BCR37DRAFT_111324</name>
</gene>
<proteinExistence type="inferred from homology"/>
<evidence type="ECO:0000256" key="1">
    <source>
        <dbReference type="ARBA" id="ARBA00005964"/>
    </source>
</evidence>
<keyword evidence="6" id="KW-1185">Reference proteome</keyword>
<dbReference type="OMA" id="HANIMEF"/>
<comment type="caution">
    <text evidence="5">The sequence shown here is derived from an EMBL/GenBank/DDBJ whole genome shotgun (WGS) entry which is preliminary data.</text>
</comment>
<comment type="similarity">
    <text evidence="1 3">Belongs to the type-B carboxylesterase/lipase family.</text>
</comment>
<dbReference type="GeneID" id="63782530"/>
<dbReference type="STRING" id="56484.A0A1Y2F4S0"/>
<evidence type="ECO:0000256" key="2">
    <source>
        <dbReference type="ARBA" id="ARBA00022801"/>
    </source>
</evidence>
<dbReference type="EMBL" id="MCFI01000017">
    <property type="protein sequence ID" value="ORY78667.1"/>
    <property type="molecule type" value="Genomic_DNA"/>
</dbReference>
<evidence type="ECO:0000313" key="5">
    <source>
        <dbReference type="EMBL" id="ORY78667.1"/>
    </source>
</evidence>
<reference evidence="5 6" key="1">
    <citation type="submission" date="2016-07" db="EMBL/GenBank/DDBJ databases">
        <title>Pervasive Adenine N6-methylation of Active Genes in Fungi.</title>
        <authorList>
            <consortium name="DOE Joint Genome Institute"/>
            <person name="Mondo S.J."/>
            <person name="Dannebaum R.O."/>
            <person name="Kuo R.C."/>
            <person name="Labutti K."/>
            <person name="Haridas S."/>
            <person name="Kuo A."/>
            <person name="Salamov A."/>
            <person name="Ahrendt S.R."/>
            <person name="Lipzen A."/>
            <person name="Sullivan W."/>
            <person name="Andreopoulos W.B."/>
            <person name="Clum A."/>
            <person name="Lindquist E."/>
            <person name="Daum C."/>
            <person name="Ramamoorthy G.K."/>
            <person name="Gryganskyi A."/>
            <person name="Culley D."/>
            <person name="Magnuson J.K."/>
            <person name="James T.Y."/>
            <person name="O'Malley M.A."/>
            <person name="Stajich J.E."/>
            <person name="Spatafora J.W."/>
            <person name="Visel A."/>
            <person name="Grigoriev I.V."/>
        </authorList>
    </citation>
    <scope>NUCLEOTIDE SEQUENCE [LARGE SCALE GENOMIC DNA]</scope>
    <source>
        <strain evidence="5 6">12-1054</strain>
    </source>
</reference>
<dbReference type="GO" id="GO:0016787">
    <property type="term" value="F:hydrolase activity"/>
    <property type="evidence" value="ECO:0007669"/>
    <property type="project" value="UniProtKB-KW"/>
</dbReference>
<evidence type="ECO:0000313" key="6">
    <source>
        <dbReference type="Proteomes" id="UP000193685"/>
    </source>
</evidence>
<dbReference type="Pfam" id="PF00135">
    <property type="entry name" value="COesterase"/>
    <property type="match status" value="1"/>
</dbReference>
<evidence type="ECO:0000259" key="4">
    <source>
        <dbReference type="Pfam" id="PF00135"/>
    </source>
</evidence>
<dbReference type="RefSeq" id="XP_040723548.1">
    <property type="nucleotide sequence ID" value="XM_040865931.1"/>
</dbReference>
<dbReference type="InterPro" id="IPR029058">
    <property type="entry name" value="AB_hydrolase_fold"/>
</dbReference>
<dbReference type="AlphaFoldDB" id="A0A1Y2F4S0"/>
<dbReference type="Proteomes" id="UP000193685">
    <property type="component" value="Unassembled WGS sequence"/>
</dbReference>
<dbReference type="InterPro" id="IPR019826">
    <property type="entry name" value="Carboxylesterase_B_AS"/>
</dbReference>
<dbReference type="SUPFAM" id="SSF53474">
    <property type="entry name" value="alpha/beta-Hydrolases"/>
    <property type="match status" value="1"/>
</dbReference>
<feature type="domain" description="Carboxylesterase type B" evidence="4">
    <location>
        <begin position="30"/>
        <end position="499"/>
    </location>
</feature>
<dbReference type="PANTHER" id="PTHR43142">
    <property type="entry name" value="CARBOXYLIC ESTER HYDROLASE"/>
    <property type="match status" value="1"/>
</dbReference>
<dbReference type="InterPro" id="IPR002018">
    <property type="entry name" value="CarbesteraseB"/>
</dbReference>
<dbReference type="OrthoDB" id="3200163at2759"/>
<dbReference type="PANTHER" id="PTHR43142:SF1">
    <property type="entry name" value="CARBOXYLIC ESTER HYDROLASE"/>
    <property type="match status" value="1"/>
</dbReference>
<dbReference type="PROSITE" id="PS00122">
    <property type="entry name" value="CARBOXYLESTERASE_B_1"/>
    <property type="match status" value="1"/>
</dbReference>
<dbReference type="EC" id="3.1.1.-" evidence="3"/>
<accession>A0A1Y2F4S0</accession>
<sequence>MATIQTTLGPVSGFVDTHVISDKSTADQPKSNQKPVVKYLGLPYGEAGRWEQARPHMQWSATKACLEYGPATPQLPAVMGQRMAKVDGFLKRLHLGISEKDIYTLNIYTPDGAKEGDDLPVMVWLYGGSWKDGSASAMIYDATNVIRDASQPVIIVTVNYRTNIFGFLATEDLRDNDGLVGNYGLRDQLLGLKFVKDNIRKFGGDAGNVTIYGESAGAASVVYHCVGRDAIFKRAIAQSGGTGTMSFLNIRDHEALWNLILKSFGIVSEDKAERVRRAKEIPMKHLLGFLHKMPGLIFSACQEQGPNAIWTEHPAAKFDRGETVPSLESFMAGVCTDEGLIFAQLFGMHDDQSRIDSFVKKHGAAAAYYPHVYANIGDAKQHKGDLESHPASRMIHNELFEGPVVFDIERLSKAGKVKCFLYRSNAILPSWREFGWGVHHASELPLVFKTAGLWRNDANAEEARTAQDYVDKWVAFAARGEPANTQVWPQYSASNRQRYVFEMGGSSASHLEEVDISPAMQLHEGVIKAVAGIQSGSKL</sequence>
<evidence type="ECO:0000256" key="3">
    <source>
        <dbReference type="RuleBase" id="RU361235"/>
    </source>
</evidence>